<dbReference type="STRING" id="1081104.A0A167XBA7"/>
<dbReference type="GO" id="GO:0030170">
    <property type="term" value="F:pyridoxal phosphate binding"/>
    <property type="evidence" value="ECO:0007669"/>
    <property type="project" value="InterPro"/>
</dbReference>
<dbReference type="Gene3D" id="3.40.640.10">
    <property type="entry name" value="Type I PLP-dependent aspartate aminotransferase-like (Major domain)"/>
    <property type="match status" value="1"/>
</dbReference>
<dbReference type="GO" id="GO:0008483">
    <property type="term" value="F:transaminase activity"/>
    <property type="evidence" value="ECO:0007669"/>
    <property type="project" value="UniProtKB-KW"/>
</dbReference>
<dbReference type="Gene3D" id="3.90.1150.10">
    <property type="entry name" value="Aspartate Aminotransferase, domain 1"/>
    <property type="match status" value="1"/>
</dbReference>
<dbReference type="InterPro" id="IPR015424">
    <property type="entry name" value="PyrdxlP-dep_Trfase"/>
</dbReference>
<evidence type="ECO:0000259" key="3">
    <source>
        <dbReference type="Pfam" id="PF00155"/>
    </source>
</evidence>
<name>A0A167XBA7_CORFA</name>
<dbReference type="PROSITE" id="PS00105">
    <property type="entry name" value="AA_TRANSFER_CLASS_1"/>
    <property type="match status" value="1"/>
</dbReference>
<comment type="similarity">
    <text evidence="1">Belongs to the class-I pyridoxal-phosphate-dependent aminotransferase family.</text>
</comment>
<keyword evidence="4" id="KW-0808">Transferase</keyword>
<organism evidence="4 5">
    <name type="scientific">Cordyceps fumosorosea (strain ARSEF 2679)</name>
    <name type="common">Isaria fumosorosea</name>
    <dbReference type="NCBI Taxonomy" id="1081104"/>
    <lineage>
        <taxon>Eukaryota</taxon>
        <taxon>Fungi</taxon>
        <taxon>Dikarya</taxon>
        <taxon>Ascomycota</taxon>
        <taxon>Pezizomycotina</taxon>
        <taxon>Sordariomycetes</taxon>
        <taxon>Hypocreomycetidae</taxon>
        <taxon>Hypocreales</taxon>
        <taxon>Cordycipitaceae</taxon>
        <taxon>Cordyceps</taxon>
    </lineage>
</organism>
<comment type="caution">
    <text evidence="4">The sequence shown here is derived from an EMBL/GenBank/DDBJ whole genome shotgun (WGS) entry which is preliminary data.</text>
</comment>
<accession>A0A167XBA7</accession>
<evidence type="ECO:0000313" key="5">
    <source>
        <dbReference type="Proteomes" id="UP000076744"/>
    </source>
</evidence>
<keyword evidence="2" id="KW-0663">Pyridoxal phosphate</keyword>
<dbReference type="RefSeq" id="XP_018704730.1">
    <property type="nucleotide sequence ID" value="XM_018847774.1"/>
</dbReference>
<dbReference type="PANTHER" id="PTHR43510:SF1">
    <property type="entry name" value="AMINOTRANSFERASE FUNCTION, HYPOTHETICAL (EUROFUNG)"/>
    <property type="match status" value="1"/>
</dbReference>
<evidence type="ECO:0000313" key="4">
    <source>
        <dbReference type="EMBL" id="OAA64758.1"/>
    </source>
</evidence>
<dbReference type="EMBL" id="AZHB01000009">
    <property type="protein sequence ID" value="OAA64758.1"/>
    <property type="molecule type" value="Genomic_DNA"/>
</dbReference>
<dbReference type="Proteomes" id="UP000076744">
    <property type="component" value="Unassembled WGS sequence"/>
</dbReference>
<dbReference type="PANTHER" id="PTHR43510">
    <property type="entry name" value="AMINOTRANSFERASE FUNCTION, HYPOTHETICAL (EUROFUNG)"/>
    <property type="match status" value="1"/>
</dbReference>
<dbReference type="OrthoDB" id="7042322at2759"/>
<dbReference type="GeneID" id="30020460"/>
<dbReference type="InterPro" id="IPR004839">
    <property type="entry name" value="Aminotransferase_I/II_large"/>
</dbReference>
<dbReference type="Pfam" id="PF00155">
    <property type="entry name" value="Aminotran_1_2"/>
    <property type="match status" value="1"/>
</dbReference>
<dbReference type="InterPro" id="IPR004838">
    <property type="entry name" value="NHTrfase_class1_PyrdxlP-BS"/>
</dbReference>
<dbReference type="AlphaFoldDB" id="A0A167XBA7"/>
<dbReference type="InterPro" id="IPR015422">
    <property type="entry name" value="PyrdxlP-dep_Trfase_small"/>
</dbReference>
<dbReference type="SUPFAM" id="SSF53383">
    <property type="entry name" value="PLP-dependent transferases"/>
    <property type="match status" value="1"/>
</dbReference>
<dbReference type="InterPro" id="IPR015421">
    <property type="entry name" value="PyrdxlP-dep_Trfase_major"/>
</dbReference>
<keyword evidence="5" id="KW-1185">Reference proteome</keyword>
<protein>
    <submittedName>
        <fullName evidence="4">Class I/II aminotransferase</fullName>
    </submittedName>
</protein>
<gene>
    <name evidence="4" type="ORF">ISF_04168</name>
</gene>
<reference evidence="4 5" key="1">
    <citation type="journal article" date="2016" name="Genome Biol. Evol.">
        <title>Divergent and convergent evolution of fungal pathogenicity.</title>
        <authorList>
            <person name="Shang Y."/>
            <person name="Xiao G."/>
            <person name="Zheng P."/>
            <person name="Cen K."/>
            <person name="Zhan S."/>
            <person name="Wang C."/>
        </authorList>
    </citation>
    <scope>NUCLEOTIDE SEQUENCE [LARGE SCALE GENOMIC DNA]</scope>
    <source>
        <strain evidence="4 5">ARSEF 2679</strain>
    </source>
</reference>
<proteinExistence type="inferred from homology"/>
<feature type="domain" description="Aminotransferase class I/classII large" evidence="3">
    <location>
        <begin position="54"/>
        <end position="357"/>
    </location>
</feature>
<sequence>MHFRRTAIEIEAPEEVGQTIHHNLCDSAVGDRSLNDLGITVPKDLPLSYSVHLGSHRFRSLIAERYGLEAENILITAGASSALFIVATSLLSQKDHLIITRPNYASNVETPRAIGCEITYVDLEFEKDFQLDVNDIASAIKPNTRLISLTTPNNPTGTAIPGEDLRRVVELAKTHGCYVLVDETYAELTYVDRQPGAASLGAHVVGVSSMSKAFGVPGIRVGWISSKNKEILEVFLAAKEQISITVSVIDEYVAEQILERCDEILNPIIQEMKLRLHMVEAWAASEDLIEWVRPTGGVMGFMRMTKEPTGGTSLFYERLLAEHGTYVGPGHWFEWPDTYFRLGYGWPTAESLEKGLVAISKAMRG</sequence>
<evidence type="ECO:0000256" key="2">
    <source>
        <dbReference type="ARBA" id="ARBA00022898"/>
    </source>
</evidence>
<dbReference type="CDD" id="cd00609">
    <property type="entry name" value="AAT_like"/>
    <property type="match status" value="1"/>
</dbReference>
<keyword evidence="4" id="KW-0032">Aminotransferase</keyword>
<evidence type="ECO:0000256" key="1">
    <source>
        <dbReference type="ARBA" id="ARBA00007441"/>
    </source>
</evidence>